<gene>
    <name evidence="3" type="ORF">EQG63_06075</name>
</gene>
<evidence type="ECO:0000313" key="4">
    <source>
        <dbReference type="Proteomes" id="UP000290283"/>
    </source>
</evidence>
<keyword evidence="4" id="KW-1185">Reference proteome</keyword>
<feature type="chain" id="PRO_5020608666" description="Copper-binding protein MbnP-like domain-containing protein" evidence="1">
    <location>
        <begin position="21"/>
        <end position="228"/>
    </location>
</feature>
<proteinExistence type="predicted"/>
<evidence type="ECO:0000256" key="1">
    <source>
        <dbReference type="SAM" id="SignalP"/>
    </source>
</evidence>
<evidence type="ECO:0000259" key="2">
    <source>
        <dbReference type="Pfam" id="PF20243"/>
    </source>
</evidence>
<reference evidence="4" key="1">
    <citation type="submission" date="2019-01" db="EMBL/GenBank/DDBJ databases">
        <title>Cytophagaceae bacterium strain CAR-16.</title>
        <authorList>
            <person name="Chen W.-M."/>
        </authorList>
    </citation>
    <scope>NUCLEOTIDE SEQUENCE [LARGE SCALE GENOMIC DNA]</scope>
    <source>
        <strain evidence="4">LLJ-11</strain>
    </source>
</reference>
<feature type="domain" description="Copper-binding protein MbnP-like" evidence="2">
    <location>
        <begin position="26"/>
        <end position="208"/>
    </location>
</feature>
<organism evidence="3 4">
    <name type="scientific">Flavobacterium amnicola</name>
    <dbReference type="NCBI Taxonomy" id="2506422"/>
    <lineage>
        <taxon>Bacteria</taxon>
        <taxon>Pseudomonadati</taxon>
        <taxon>Bacteroidota</taxon>
        <taxon>Flavobacteriia</taxon>
        <taxon>Flavobacteriales</taxon>
        <taxon>Flavobacteriaceae</taxon>
        <taxon>Flavobacterium</taxon>
    </lineage>
</organism>
<dbReference type="Pfam" id="PF20243">
    <property type="entry name" value="MbnP"/>
    <property type="match status" value="1"/>
</dbReference>
<dbReference type="EMBL" id="SBKO01000002">
    <property type="protein sequence ID" value="RXR19009.1"/>
    <property type="molecule type" value="Genomic_DNA"/>
</dbReference>
<feature type="signal peptide" evidence="1">
    <location>
        <begin position="1"/>
        <end position="20"/>
    </location>
</feature>
<evidence type="ECO:0000313" key="3">
    <source>
        <dbReference type="EMBL" id="RXR19009.1"/>
    </source>
</evidence>
<dbReference type="AlphaFoldDB" id="A0A4Q1K2Q6"/>
<dbReference type="Proteomes" id="UP000290283">
    <property type="component" value="Unassembled WGS sequence"/>
</dbReference>
<sequence length="228" mass="25437">MLSKLFLPFILLLSFWQAVAQNQSDSLALTLKIEWKGNPLALSKTYISSNNDTLQLHQLKFYVGNIQIDFNDKSNFQQKVYHLIDLENLNSMRIPICKNEKKNISQISFSIGVDSLQSVSGALAGDLDPAKGMYWAWQSGYINMKIEGTSSSCATRNNAFHFHIGGYLPPNNASRKIVLTPKSNSLEVIVDVATLFDNILLSENNSIMIPGKKAMEIANKCTKIFASK</sequence>
<dbReference type="RefSeq" id="WP_129435467.1">
    <property type="nucleotide sequence ID" value="NZ_SBKO01000002.1"/>
</dbReference>
<accession>A0A4Q1K2Q6</accession>
<dbReference type="OrthoDB" id="1422031at2"/>
<name>A0A4Q1K2Q6_9FLAO</name>
<protein>
    <recommendedName>
        <fullName evidence="2">Copper-binding protein MbnP-like domain-containing protein</fullName>
    </recommendedName>
</protein>
<dbReference type="InterPro" id="IPR046863">
    <property type="entry name" value="MbnP-like_dom"/>
</dbReference>
<comment type="caution">
    <text evidence="3">The sequence shown here is derived from an EMBL/GenBank/DDBJ whole genome shotgun (WGS) entry which is preliminary data.</text>
</comment>
<keyword evidence="1" id="KW-0732">Signal</keyword>